<accession>A0ABQ6TR39</accession>
<dbReference type="EMBL" id="VZRA01000001">
    <property type="protein sequence ID" value="KAB0671501.1"/>
    <property type="molecule type" value="Genomic_DNA"/>
</dbReference>
<reference evidence="2 3" key="1">
    <citation type="journal article" date="2020" name="Microorganisms">
        <title>Description of Three Novel Members in the Family Geobacteraceae, Oryzomonas japonicum gen. nov., sp. nov., Oryzomonas sagensis sp. nov., and Oryzomonas ruber sp. nov.</title>
        <authorList>
            <person name="Xu Z."/>
            <person name="Masuda Y."/>
            <person name="Hayakawa C."/>
            <person name="Ushijima N."/>
            <person name="Kawano K."/>
            <person name="Shiratori Y."/>
            <person name="Senoo K."/>
            <person name="Itoh H."/>
        </authorList>
    </citation>
    <scope>NUCLEOTIDE SEQUENCE [LARGE SCALE GENOMIC DNA]</scope>
    <source>
        <strain evidence="2 3">Red100</strain>
    </source>
</reference>
<dbReference type="SUPFAM" id="SSF46785">
    <property type="entry name" value="Winged helix' DNA-binding domain"/>
    <property type="match status" value="1"/>
</dbReference>
<comment type="caution">
    <text evidence="2">The sequence shown here is derived from an EMBL/GenBank/DDBJ whole genome shotgun (WGS) entry which is preliminary data.</text>
</comment>
<name>A0ABQ6TR39_9BACT</name>
<organism evidence="2 3">
    <name type="scientific">Oryzomonas sagensis</name>
    <dbReference type="NCBI Taxonomy" id="2603857"/>
    <lineage>
        <taxon>Bacteria</taxon>
        <taxon>Pseudomonadati</taxon>
        <taxon>Thermodesulfobacteriota</taxon>
        <taxon>Desulfuromonadia</taxon>
        <taxon>Geobacterales</taxon>
        <taxon>Geobacteraceae</taxon>
        <taxon>Oryzomonas</taxon>
    </lineage>
</organism>
<protein>
    <submittedName>
        <fullName evidence="2">Crp/Fnr family transcriptional regulator</fullName>
    </submittedName>
</protein>
<dbReference type="InterPro" id="IPR018490">
    <property type="entry name" value="cNMP-bd_dom_sf"/>
</dbReference>
<dbReference type="InterPro" id="IPR000595">
    <property type="entry name" value="cNMP-bd_dom"/>
</dbReference>
<dbReference type="Proteomes" id="UP000798046">
    <property type="component" value="Unassembled WGS sequence"/>
</dbReference>
<dbReference type="PROSITE" id="PS50042">
    <property type="entry name" value="CNMP_BINDING_3"/>
    <property type="match status" value="1"/>
</dbReference>
<dbReference type="RefSeq" id="WP_151154958.1">
    <property type="nucleotide sequence ID" value="NZ_VZRA01000001.1"/>
</dbReference>
<evidence type="ECO:0000313" key="3">
    <source>
        <dbReference type="Proteomes" id="UP000798046"/>
    </source>
</evidence>
<keyword evidence="3" id="KW-1185">Reference proteome</keyword>
<dbReference type="SMART" id="SM00100">
    <property type="entry name" value="cNMP"/>
    <property type="match status" value="1"/>
</dbReference>
<dbReference type="CDD" id="cd00038">
    <property type="entry name" value="CAP_ED"/>
    <property type="match status" value="1"/>
</dbReference>
<dbReference type="InterPro" id="IPR014710">
    <property type="entry name" value="RmlC-like_jellyroll"/>
</dbReference>
<dbReference type="Pfam" id="PF00027">
    <property type="entry name" value="cNMP_binding"/>
    <property type="match status" value="1"/>
</dbReference>
<dbReference type="Gene3D" id="2.60.120.10">
    <property type="entry name" value="Jelly Rolls"/>
    <property type="match status" value="1"/>
</dbReference>
<evidence type="ECO:0000313" key="2">
    <source>
        <dbReference type="EMBL" id="KAB0671501.1"/>
    </source>
</evidence>
<gene>
    <name evidence="2" type="ORF">F6V30_02670</name>
</gene>
<dbReference type="InterPro" id="IPR036390">
    <property type="entry name" value="WH_DNA-bd_sf"/>
</dbReference>
<sequence>MRIRHTAFPWIRSKADREIQQIFLDQGKPRRFSKGACIIPAGEFYPHIAIVMSGMLSKSFEVRESSKDQAMSIILPGATLGDSFFMSCRASNLAVHALRESAIVELSHEFIEKKMGSDPAFFRKMMNHLMLDMESDLEGLATLIARSHEECLKVLMKILVVRDMVQPDGEWYQLPIYLSHSEMSRIIYTTPLTVNRFLLAWKKEGLYFRRGNHRFFNYRLFENIYDWKHGEVT</sequence>
<feature type="domain" description="Cyclic nucleotide-binding" evidence="1">
    <location>
        <begin position="11"/>
        <end position="132"/>
    </location>
</feature>
<evidence type="ECO:0000259" key="1">
    <source>
        <dbReference type="PROSITE" id="PS50042"/>
    </source>
</evidence>
<proteinExistence type="predicted"/>
<dbReference type="SUPFAM" id="SSF51206">
    <property type="entry name" value="cAMP-binding domain-like"/>
    <property type="match status" value="1"/>
</dbReference>